<keyword evidence="2" id="KW-1185">Reference proteome</keyword>
<reference evidence="2" key="1">
    <citation type="journal article" date="2024" name="Proc. Natl. Acad. Sci. U.S.A.">
        <title>Extraordinary preservation of gene collinearity over three hundred million years revealed in homosporous lycophytes.</title>
        <authorList>
            <person name="Li C."/>
            <person name="Wickell D."/>
            <person name="Kuo L.Y."/>
            <person name="Chen X."/>
            <person name="Nie B."/>
            <person name="Liao X."/>
            <person name="Peng D."/>
            <person name="Ji J."/>
            <person name="Jenkins J."/>
            <person name="Williams M."/>
            <person name="Shu S."/>
            <person name="Plott C."/>
            <person name="Barry K."/>
            <person name="Rajasekar S."/>
            <person name="Grimwood J."/>
            <person name="Han X."/>
            <person name="Sun S."/>
            <person name="Hou Z."/>
            <person name="He W."/>
            <person name="Dai G."/>
            <person name="Sun C."/>
            <person name="Schmutz J."/>
            <person name="Leebens-Mack J.H."/>
            <person name="Li F.W."/>
            <person name="Wang L."/>
        </authorList>
    </citation>
    <scope>NUCLEOTIDE SEQUENCE [LARGE SCALE GENOMIC DNA]</scope>
    <source>
        <strain evidence="2">cv. PW_Plant_1</strain>
    </source>
</reference>
<name>A0ACC2D1J0_DIPCM</name>
<accession>A0ACC2D1J0</accession>
<protein>
    <submittedName>
        <fullName evidence="1">Uncharacterized protein</fullName>
    </submittedName>
</protein>
<dbReference type="EMBL" id="CM055099">
    <property type="protein sequence ID" value="KAJ7548033.1"/>
    <property type="molecule type" value="Genomic_DNA"/>
</dbReference>
<evidence type="ECO:0000313" key="2">
    <source>
        <dbReference type="Proteomes" id="UP001162992"/>
    </source>
</evidence>
<organism evidence="1 2">
    <name type="scientific">Diphasiastrum complanatum</name>
    <name type="common">Issler's clubmoss</name>
    <name type="synonym">Lycopodium complanatum</name>
    <dbReference type="NCBI Taxonomy" id="34168"/>
    <lineage>
        <taxon>Eukaryota</taxon>
        <taxon>Viridiplantae</taxon>
        <taxon>Streptophyta</taxon>
        <taxon>Embryophyta</taxon>
        <taxon>Tracheophyta</taxon>
        <taxon>Lycopodiopsida</taxon>
        <taxon>Lycopodiales</taxon>
        <taxon>Lycopodiaceae</taxon>
        <taxon>Lycopodioideae</taxon>
        <taxon>Diphasiastrum</taxon>
    </lineage>
</organism>
<gene>
    <name evidence="1" type="ORF">O6H91_08G114600</name>
</gene>
<evidence type="ECO:0000313" key="1">
    <source>
        <dbReference type="EMBL" id="KAJ7548033.1"/>
    </source>
</evidence>
<comment type="caution">
    <text evidence="1">The sequence shown here is derived from an EMBL/GenBank/DDBJ whole genome shotgun (WGS) entry which is preliminary data.</text>
</comment>
<proteinExistence type="predicted"/>
<dbReference type="Proteomes" id="UP001162992">
    <property type="component" value="Chromosome 8"/>
</dbReference>
<sequence length="156" mass="16866">MKHRLCLVLQTFLTFCTVCLSQPKGSSAKPSVSDELVAYGFPAGLLPETVVDYDLQTNGNFNVYLQEVCAATLRKTYHVTYGSTISGHLEYGAISGLSGISVKAFFFNLAITGIYVSGNDLLFEVGFVSAKFPVTNFDESPICQSDFSMFSPGVTS</sequence>